<name>A0A7S2CC92_9DINO</name>
<accession>A0A7S2CC92</accession>
<reference evidence="2" key="1">
    <citation type="submission" date="2021-01" db="EMBL/GenBank/DDBJ databases">
        <authorList>
            <person name="Corre E."/>
            <person name="Pelletier E."/>
            <person name="Niang G."/>
            <person name="Scheremetjew M."/>
            <person name="Finn R."/>
            <person name="Kale V."/>
            <person name="Holt S."/>
            <person name="Cochrane G."/>
            <person name="Meng A."/>
            <person name="Brown T."/>
            <person name="Cohen L."/>
        </authorList>
    </citation>
    <scope>NUCLEOTIDE SEQUENCE</scope>
    <source>
        <strain evidence="2">CCMP2222</strain>
    </source>
</reference>
<protein>
    <submittedName>
        <fullName evidence="2">Uncharacterized protein</fullName>
    </submittedName>
</protein>
<evidence type="ECO:0000313" key="2">
    <source>
        <dbReference type="EMBL" id="CAD9421801.1"/>
    </source>
</evidence>
<dbReference type="EMBL" id="HBGQ01034776">
    <property type="protein sequence ID" value="CAD9421801.1"/>
    <property type="molecule type" value="Transcribed_RNA"/>
</dbReference>
<sequence>MIDNSDIHGSIRNDEDCPDGYRMIAQKITRLPALGGIGRKAFIIDDNVSVGTPSHLSRVSSSSWSDVFDEDPTRDGEHLDFRWPLMSGKKPLKQRRAFDGLA</sequence>
<feature type="region of interest" description="Disordered" evidence="1">
    <location>
        <begin position="55"/>
        <end position="76"/>
    </location>
</feature>
<organism evidence="2">
    <name type="scientific">Alexandrium andersonii</name>
    <dbReference type="NCBI Taxonomy" id="327968"/>
    <lineage>
        <taxon>Eukaryota</taxon>
        <taxon>Sar</taxon>
        <taxon>Alveolata</taxon>
        <taxon>Dinophyceae</taxon>
        <taxon>Gonyaulacales</taxon>
        <taxon>Pyrocystaceae</taxon>
        <taxon>Alexandrium</taxon>
    </lineage>
</organism>
<evidence type="ECO:0000256" key="1">
    <source>
        <dbReference type="SAM" id="MobiDB-lite"/>
    </source>
</evidence>
<gene>
    <name evidence="2" type="ORF">AAND1436_LOCUS17129</name>
</gene>
<feature type="compositionally biased region" description="Low complexity" evidence="1">
    <location>
        <begin position="55"/>
        <end position="65"/>
    </location>
</feature>
<dbReference type="AlphaFoldDB" id="A0A7S2CC92"/>
<proteinExistence type="predicted"/>